<sequence length="104" mass="11888">MTNSTQFKYRVVFFKQPTCVACETMKPIWVEVANKICEEYPHYNVGFGEWDVTSDDWEFCDKIECDGTPNFAVFDEEGILLGINTEGMLAAGQLKDFIITSIEK</sequence>
<keyword evidence="3" id="KW-1185">Reference proteome</keyword>
<feature type="domain" description="Thioredoxin" evidence="1">
    <location>
        <begin position="10"/>
        <end position="98"/>
    </location>
</feature>
<dbReference type="InterPro" id="IPR036249">
    <property type="entry name" value="Thioredoxin-like_sf"/>
</dbReference>
<dbReference type="Proteomes" id="UP000007178">
    <property type="component" value="Segment"/>
</dbReference>
<evidence type="ECO:0000313" key="2">
    <source>
        <dbReference type="EMBL" id="AEZ65705.1"/>
    </source>
</evidence>
<dbReference type="SUPFAM" id="SSF52833">
    <property type="entry name" value="Thioredoxin-like"/>
    <property type="match status" value="1"/>
</dbReference>
<accession>H6WFY0</accession>
<dbReference type="InterPro" id="IPR013766">
    <property type="entry name" value="Thioredoxin_domain"/>
</dbReference>
<dbReference type="GeneID" id="14013909"/>
<evidence type="ECO:0000259" key="1">
    <source>
        <dbReference type="Pfam" id="PF00085"/>
    </source>
</evidence>
<evidence type="ECO:0000313" key="3">
    <source>
        <dbReference type="Proteomes" id="UP000007178"/>
    </source>
</evidence>
<name>H6WFY0_9CAUD</name>
<protein>
    <recommendedName>
        <fullName evidence="1">Thioredoxin domain-containing protein</fullName>
    </recommendedName>
</protein>
<dbReference type="EMBL" id="JQ245707">
    <property type="protein sequence ID" value="AEZ65705.1"/>
    <property type="molecule type" value="Genomic_DNA"/>
</dbReference>
<reference evidence="2 3" key="1">
    <citation type="journal article" date="2012" name="Proc. Natl. Acad. Sci. U.S.A.">
        <title>A novel lineage of myoviruses infecting cyanobacteria is widespread in the oceans.</title>
        <authorList>
            <person name="Sabehi G."/>
            <person name="Shaulov L."/>
            <person name="Silver D.H."/>
            <person name="Yanai I."/>
            <person name="Harel A."/>
            <person name="Lindell D."/>
        </authorList>
    </citation>
    <scope>NUCLEOTIDE SEQUENCE [LARGE SCALE GENOMIC DNA]</scope>
</reference>
<dbReference type="Pfam" id="PF00085">
    <property type="entry name" value="Thioredoxin"/>
    <property type="match status" value="1"/>
</dbReference>
<dbReference type="RefSeq" id="YP_007006118.1">
    <property type="nucleotide sequence ID" value="NC_019516.2"/>
</dbReference>
<proteinExistence type="predicted"/>
<dbReference type="Gene3D" id="3.40.30.10">
    <property type="entry name" value="Glutaredoxin"/>
    <property type="match status" value="1"/>
</dbReference>
<dbReference type="KEGG" id="vg:14013909"/>
<organism evidence="2 3">
    <name type="scientific">Cyanophage S-TIM5</name>
    <dbReference type="NCBI Taxonomy" id="1137745"/>
    <lineage>
        <taxon>Viruses</taxon>
        <taxon>Duplodnaviria</taxon>
        <taxon>Heunggongvirae</taxon>
        <taxon>Uroviricota</taxon>
        <taxon>Caudoviricetes</taxon>
        <taxon>Aurunvirus</taxon>
        <taxon>Aurunvirus STIM5</taxon>
    </lineage>
</organism>